<dbReference type="PANTHER" id="PTHR42872:SF6">
    <property type="entry name" value="PROTEIN-GLUTAMATE METHYLESTERASE_PROTEIN-GLUTAMINE GLUTAMINASE"/>
    <property type="match status" value="1"/>
</dbReference>
<dbReference type="SUPFAM" id="SSF52738">
    <property type="entry name" value="Methylesterase CheB, C-terminal domain"/>
    <property type="match status" value="1"/>
</dbReference>
<dbReference type="GO" id="GO:0000156">
    <property type="term" value="F:phosphorelay response regulator activity"/>
    <property type="evidence" value="ECO:0007669"/>
    <property type="project" value="InterPro"/>
</dbReference>
<dbReference type="InterPro" id="IPR001789">
    <property type="entry name" value="Sig_transdc_resp-reg_receiver"/>
</dbReference>
<evidence type="ECO:0000313" key="10">
    <source>
        <dbReference type="EMBL" id="OGI50242.1"/>
    </source>
</evidence>
<sequence length="298" mass="31595">LTFLEKLMRLHPLPVVMVSSHTEKGAMATLRALDLGAVDFVAKPQGGVREGLGTELMEEIRAKVRAAAGAHVRPAPAAPAVKSRISPTPSVSSNCRDGIIVIGASAGGTQAISEIMAKLPRHMPGVAIVQHMPPKFTASFAERLNNQCDLEVREAKNGDRLKPGVALVAPGGYHMAIMRAGGGYAVRVYEDEPVNRHRPSVDVLFDSAARSAGADALGIILTGMGSDGARGLHAMKMAGGRTIAQDQKSCVVFGMPEQAIRHDGVCEVVPLDRIAERIADWASPMLPPEHGYRPKESP</sequence>
<dbReference type="PANTHER" id="PTHR42872">
    <property type="entry name" value="PROTEIN-GLUTAMATE METHYLESTERASE/PROTEIN-GLUTAMINE GLUTAMINASE"/>
    <property type="match status" value="1"/>
</dbReference>
<dbReference type="Gene3D" id="3.40.50.2300">
    <property type="match status" value="1"/>
</dbReference>
<evidence type="ECO:0000256" key="4">
    <source>
        <dbReference type="ARBA" id="ARBA00039140"/>
    </source>
</evidence>
<protein>
    <recommendedName>
        <fullName evidence="4">protein-glutamate methylesterase</fullName>
        <ecNumber evidence="4">3.1.1.61</ecNumber>
    </recommendedName>
</protein>
<dbReference type="Proteomes" id="UP000179037">
    <property type="component" value="Unassembled WGS sequence"/>
</dbReference>
<dbReference type="GO" id="GO:0005737">
    <property type="term" value="C:cytoplasm"/>
    <property type="evidence" value="ECO:0007669"/>
    <property type="project" value="InterPro"/>
</dbReference>
<proteinExistence type="predicted"/>
<dbReference type="Gene3D" id="3.40.50.180">
    <property type="entry name" value="Methylesterase CheB, C-terminal domain"/>
    <property type="match status" value="1"/>
</dbReference>
<dbReference type="Pfam" id="PF01339">
    <property type="entry name" value="CheB_methylest"/>
    <property type="match status" value="1"/>
</dbReference>
<gene>
    <name evidence="10" type="ORF">A3A87_09745</name>
</gene>
<dbReference type="PROSITE" id="PS50122">
    <property type="entry name" value="CHEB"/>
    <property type="match status" value="1"/>
</dbReference>
<accession>A0A1F6TYU0</accession>
<dbReference type="STRING" id="1817768.A3A87_09745"/>
<evidence type="ECO:0000256" key="5">
    <source>
        <dbReference type="ARBA" id="ARBA00048267"/>
    </source>
</evidence>
<dbReference type="AlphaFoldDB" id="A0A1F6TYU0"/>
<keyword evidence="2 6" id="KW-0145">Chemotaxis</keyword>
<feature type="non-terminal residue" evidence="10">
    <location>
        <position position="1"/>
    </location>
</feature>
<evidence type="ECO:0000256" key="6">
    <source>
        <dbReference type="PROSITE-ProRule" id="PRU00050"/>
    </source>
</evidence>
<comment type="catalytic activity">
    <reaction evidence="5">
        <text>[protein]-L-glutamate 5-O-methyl ester + H2O = L-glutamyl-[protein] + methanol + H(+)</text>
        <dbReference type="Rhea" id="RHEA:23236"/>
        <dbReference type="Rhea" id="RHEA-COMP:10208"/>
        <dbReference type="Rhea" id="RHEA-COMP:10311"/>
        <dbReference type="ChEBI" id="CHEBI:15377"/>
        <dbReference type="ChEBI" id="CHEBI:15378"/>
        <dbReference type="ChEBI" id="CHEBI:17790"/>
        <dbReference type="ChEBI" id="CHEBI:29973"/>
        <dbReference type="ChEBI" id="CHEBI:82795"/>
        <dbReference type="EC" id="3.1.1.61"/>
    </reaction>
</comment>
<evidence type="ECO:0000256" key="7">
    <source>
        <dbReference type="PROSITE-ProRule" id="PRU00169"/>
    </source>
</evidence>
<dbReference type="CDD" id="cd16432">
    <property type="entry name" value="CheB_Rec"/>
    <property type="match status" value="1"/>
</dbReference>
<dbReference type="GO" id="GO:0008984">
    <property type="term" value="F:protein-glutamate methylesterase activity"/>
    <property type="evidence" value="ECO:0007669"/>
    <property type="project" value="UniProtKB-EC"/>
</dbReference>
<dbReference type="InterPro" id="IPR011006">
    <property type="entry name" value="CheY-like_superfamily"/>
</dbReference>
<dbReference type="SUPFAM" id="SSF52172">
    <property type="entry name" value="CheY-like"/>
    <property type="match status" value="1"/>
</dbReference>
<comment type="caution">
    <text evidence="7">Lacks conserved residue(s) required for the propagation of feature annotation.</text>
</comment>
<evidence type="ECO:0000259" key="9">
    <source>
        <dbReference type="PROSITE" id="PS50122"/>
    </source>
</evidence>
<feature type="active site" evidence="6">
    <location>
        <position position="131"/>
    </location>
</feature>
<organism evidence="10 11">
    <name type="scientific">Candidatus Muproteobacteria bacterium RIFCSPLOWO2_01_FULL_60_18</name>
    <dbReference type="NCBI Taxonomy" id="1817768"/>
    <lineage>
        <taxon>Bacteria</taxon>
        <taxon>Pseudomonadati</taxon>
        <taxon>Pseudomonadota</taxon>
        <taxon>Candidatus Muproteobacteria</taxon>
    </lineage>
</organism>
<reference evidence="10 11" key="1">
    <citation type="journal article" date="2016" name="Nat. Commun.">
        <title>Thousands of microbial genomes shed light on interconnected biogeochemical processes in an aquifer system.</title>
        <authorList>
            <person name="Anantharaman K."/>
            <person name="Brown C.T."/>
            <person name="Hug L.A."/>
            <person name="Sharon I."/>
            <person name="Castelle C.J."/>
            <person name="Probst A.J."/>
            <person name="Thomas B.C."/>
            <person name="Singh A."/>
            <person name="Wilkins M.J."/>
            <person name="Karaoz U."/>
            <person name="Brodie E.L."/>
            <person name="Williams K.H."/>
            <person name="Hubbard S.S."/>
            <person name="Banfield J.F."/>
        </authorList>
    </citation>
    <scope>NUCLEOTIDE SEQUENCE [LARGE SCALE GENOMIC DNA]</scope>
</reference>
<feature type="domain" description="Response regulatory" evidence="8">
    <location>
        <begin position="1"/>
        <end position="58"/>
    </location>
</feature>
<dbReference type="NCBIfam" id="NF001965">
    <property type="entry name" value="PRK00742.1"/>
    <property type="match status" value="1"/>
</dbReference>
<feature type="active site" evidence="6">
    <location>
        <position position="105"/>
    </location>
</feature>
<evidence type="ECO:0000259" key="8">
    <source>
        <dbReference type="PROSITE" id="PS50110"/>
    </source>
</evidence>
<comment type="caution">
    <text evidence="10">The sequence shown here is derived from an EMBL/GenBank/DDBJ whole genome shotgun (WGS) entry which is preliminary data.</text>
</comment>
<dbReference type="PROSITE" id="PS50110">
    <property type="entry name" value="RESPONSE_REGULATORY"/>
    <property type="match status" value="1"/>
</dbReference>
<evidence type="ECO:0000256" key="2">
    <source>
        <dbReference type="ARBA" id="ARBA00022500"/>
    </source>
</evidence>
<feature type="active site" evidence="6">
    <location>
        <position position="227"/>
    </location>
</feature>
<evidence type="ECO:0000256" key="1">
    <source>
        <dbReference type="ARBA" id="ARBA00022490"/>
    </source>
</evidence>
<dbReference type="EMBL" id="MFTC01000076">
    <property type="protein sequence ID" value="OGI50242.1"/>
    <property type="molecule type" value="Genomic_DNA"/>
</dbReference>
<dbReference type="GO" id="GO:0006935">
    <property type="term" value="P:chemotaxis"/>
    <property type="evidence" value="ECO:0007669"/>
    <property type="project" value="UniProtKB-UniRule"/>
</dbReference>
<name>A0A1F6TYU0_9PROT</name>
<evidence type="ECO:0000313" key="11">
    <source>
        <dbReference type="Proteomes" id="UP000179037"/>
    </source>
</evidence>
<feature type="domain" description="CheB-type methylesterase" evidence="9">
    <location>
        <begin position="87"/>
        <end position="285"/>
    </location>
</feature>
<dbReference type="InterPro" id="IPR000673">
    <property type="entry name" value="Sig_transdc_resp-reg_Me-estase"/>
</dbReference>
<keyword evidence="3 6" id="KW-0378">Hydrolase</keyword>
<dbReference type="InterPro" id="IPR035909">
    <property type="entry name" value="CheB_C"/>
</dbReference>
<keyword evidence="1" id="KW-0963">Cytoplasm</keyword>
<dbReference type="EC" id="3.1.1.61" evidence="4"/>
<evidence type="ECO:0000256" key="3">
    <source>
        <dbReference type="ARBA" id="ARBA00022801"/>
    </source>
</evidence>